<comment type="caution">
    <text evidence="2">The sequence shown here is derived from an EMBL/GenBank/DDBJ whole genome shotgun (WGS) entry which is preliminary data.</text>
</comment>
<sequence length="72" mass="7198">MLAKIITLVTGCVTFLGGFLVVWGAVQLGRSIGNRGGGGEGMEAGIATIAGGAIIIAAAVYFGQLDTSWMPA</sequence>
<dbReference type="Proteomes" id="UP000271472">
    <property type="component" value="Unassembled WGS sequence"/>
</dbReference>
<dbReference type="AlphaFoldDB" id="A0A3N0IFS8"/>
<reference evidence="3" key="1">
    <citation type="submission" date="2018-05" db="EMBL/GenBank/DDBJ databases">
        <title>Genome Sequencing of selected type strains of the family Eggerthellaceae.</title>
        <authorList>
            <person name="Danylec N."/>
            <person name="Stoll D.A."/>
            <person name="Doetsch A."/>
            <person name="Huch M."/>
        </authorList>
    </citation>
    <scope>NUCLEOTIDE SEQUENCE [LARGE SCALE GENOMIC DNA]</scope>
    <source>
        <strain evidence="3">DSM 22006</strain>
    </source>
</reference>
<organism evidence="2 3">
    <name type="scientific">Slackia isoflavoniconvertens</name>
    <dbReference type="NCBI Taxonomy" id="572010"/>
    <lineage>
        <taxon>Bacteria</taxon>
        <taxon>Bacillati</taxon>
        <taxon>Actinomycetota</taxon>
        <taxon>Coriobacteriia</taxon>
        <taxon>Eggerthellales</taxon>
        <taxon>Eggerthellaceae</taxon>
        <taxon>Slackia</taxon>
    </lineage>
</organism>
<evidence type="ECO:0000256" key="1">
    <source>
        <dbReference type="SAM" id="Phobius"/>
    </source>
</evidence>
<name>A0A3N0IFS8_9ACTN</name>
<evidence type="ECO:0000313" key="2">
    <source>
        <dbReference type="EMBL" id="RNM35863.1"/>
    </source>
</evidence>
<feature type="transmembrane region" description="Helical" evidence="1">
    <location>
        <begin position="6"/>
        <end position="29"/>
    </location>
</feature>
<feature type="transmembrane region" description="Helical" evidence="1">
    <location>
        <begin position="41"/>
        <end position="62"/>
    </location>
</feature>
<dbReference type="OrthoDB" id="3177597at2"/>
<protein>
    <submittedName>
        <fullName evidence="2">Uncharacterized protein</fullName>
    </submittedName>
</protein>
<dbReference type="RefSeq" id="WP_123219280.1">
    <property type="nucleotide sequence ID" value="NZ_JACHYQ010000001.1"/>
</dbReference>
<keyword evidence="1" id="KW-0472">Membrane</keyword>
<keyword evidence="3" id="KW-1185">Reference proteome</keyword>
<dbReference type="GeneID" id="97353351"/>
<evidence type="ECO:0000313" key="3">
    <source>
        <dbReference type="Proteomes" id="UP000271472"/>
    </source>
</evidence>
<keyword evidence="1" id="KW-0812">Transmembrane</keyword>
<keyword evidence="1" id="KW-1133">Transmembrane helix</keyword>
<proteinExistence type="predicted"/>
<gene>
    <name evidence="2" type="ORF">DMP05_04115</name>
</gene>
<dbReference type="EMBL" id="QIBZ01000005">
    <property type="protein sequence ID" value="RNM35863.1"/>
    <property type="molecule type" value="Genomic_DNA"/>
</dbReference>
<accession>A0A3N0IFS8</accession>